<reference evidence="1 2" key="1">
    <citation type="submission" date="2023-03" db="EMBL/GenBank/DDBJ databases">
        <title>Genome insight into feeding habits of ladybird beetles.</title>
        <authorList>
            <person name="Li H.-S."/>
            <person name="Huang Y.-H."/>
            <person name="Pang H."/>
        </authorList>
    </citation>
    <scope>NUCLEOTIDE SEQUENCE [LARGE SCALE GENOMIC DNA]</scope>
    <source>
        <strain evidence="1">SYSU_2023b</strain>
        <tissue evidence="1">Whole body</tissue>
    </source>
</reference>
<accession>A0AAW1TQB5</accession>
<name>A0AAW1TQB5_9CUCU</name>
<evidence type="ECO:0000313" key="2">
    <source>
        <dbReference type="Proteomes" id="UP001431783"/>
    </source>
</evidence>
<dbReference type="PANTHER" id="PTHR33480">
    <property type="entry name" value="SET DOMAIN-CONTAINING PROTEIN-RELATED"/>
    <property type="match status" value="1"/>
</dbReference>
<organism evidence="1 2">
    <name type="scientific">Henosepilachna vigintioctopunctata</name>
    <dbReference type="NCBI Taxonomy" id="420089"/>
    <lineage>
        <taxon>Eukaryota</taxon>
        <taxon>Metazoa</taxon>
        <taxon>Ecdysozoa</taxon>
        <taxon>Arthropoda</taxon>
        <taxon>Hexapoda</taxon>
        <taxon>Insecta</taxon>
        <taxon>Pterygota</taxon>
        <taxon>Neoptera</taxon>
        <taxon>Endopterygota</taxon>
        <taxon>Coleoptera</taxon>
        <taxon>Polyphaga</taxon>
        <taxon>Cucujiformia</taxon>
        <taxon>Coccinelloidea</taxon>
        <taxon>Coccinellidae</taxon>
        <taxon>Epilachninae</taxon>
        <taxon>Epilachnini</taxon>
        <taxon>Henosepilachna</taxon>
    </lineage>
</organism>
<proteinExistence type="predicted"/>
<dbReference type="EMBL" id="JARQZJ010000011">
    <property type="protein sequence ID" value="KAK9872528.1"/>
    <property type="molecule type" value="Genomic_DNA"/>
</dbReference>
<evidence type="ECO:0000313" key="1">
    <source>
        <dbReference type="EMBL" id="KAK9872528.1"/>
    </source>
</evidence>
<dbReference type="AlphaFoldDB" id="A0AAW1TQB5"/>
<protein>
    <submittedName>
        <fullName evidence="1">Uncharacterized protein</fullName>
    </submittedName>
</protein>
<sequence>MSKEVKSKERRQLFDNLRRKGNFLAGDGKCFKAVGQTYVPDRTLLPCDNCMGYFSSKLLRTHREKLFVNVTSRKMRELSKILVEMRKLDKSINTLFSALQPKYFDLFVEATKLVAKYDPEKDVYNSPTFAMNIGTSLKQCCELAISMAYKKTSSISFSC</sequence>
<dbReference type="PANTHER" id="PTHR33480:SF1">
    <property type="entry name" value="TYR RECOMBINASE DOMAIN-CONTAINING PROTEIN"/>
    <property type="match status" value="1"/>
</dbReference>
<gene>
    <name evidence="1" type="ORF">WA026_017993</name>
</gene>
<comment type="caution">
    <text evidence="1">The sequence shown here is derived from an EMBL/GenBank/DDBJ whole genome shotgun (WGS) entry which is preliminary data.</text>
</comment>
<keyword evidence="2" id="KW-1185">Reference proteome</keyword>
<dbReference type="Proteomes" id="UP001431783">
    <property type="component" value="Unassembled WGS sequence"/>
</dbReference>